<evidence type="ECO:0000313" key="1">
    <source>
        <dbReference type="EMBL" id="KAJ8736736.1"/>
    </source>
</evidence>
<proteinExistence type="predicted"/>
<gene>
    <name evidence="1" type="ORF">PYW07_000007</name>
</gene>
<keyword evidence="2" id="KW-1185">Reference proteome</keyword>
<comment type="caution">
    <text evidence="1">The sequence shown here is derived from an EMBL/GenBank/DDBJ whole genome shotgun (WGS) entry which is preliminary data.</text>
</comment>
<organism evidence="1 2">
    <name type="scientific">Mythimna separata</name>
    <name type="common">Oriental armyworm</name>
    <name type="synonym">Pseudaletia separata</name>
    <dbReference type="NCBI Taxonomy" id="271217"/>
    <lineage>
        <taxon>Eukaryota</taxon>
        <taxon>Metazoa</taxon>
        <taxon>Ecdysozoa</taxon>
        <taxon>Arthropoda</taxon>
        <taxon>Hexapoda</taxon>
        <taxon>Insecta</taxon>
        <taxon>Pterygota</taxon>
        <taxon>Neoptera</taxon>
        <taxon>Endopterygota</taxon>
        <taxon>Lepidoptera</taxon>
        <taxon>Glossata</taxon>
        <taxon>Ditrysia</taxon>
        <taxon>Noctuoidea</taxon>
        <taxon>Noctuidae</taxon>
        <taxon>Noctuinae</taxon>
        <taxon>Hadenini</taxon>
        <taxon>Mythimna</taxon>
    </lineage>
</organism>
<dbReference type="AlphaFoldDB" id="A0AAD8E043"/>
<dbReference type="Proteomes" id="UP001231518">
    <property type="component" value="Chromosome 1"/>
</dbReference>
<dbReference type="EMBL" id="JARGEI010000001">
    <property type="protein sequence ID" value="KAJ8736736.1"/>
    <property type="molecule type" value="Genomic_DNA"/>
</dbReference>
<accession>A0AAD8E043</accession>
<reference evidence="1" key="1">
    <citation type="submission" date="2023-03" db="EMBL/GenBank/DDBJ databases">
        <title>Chromosome-level genomes of two armyworms, Mythimna separata and Mythimna loreyi, provide insights into the biosynthesis and reception of sex pheromones.</title>
        <authorList>
            <person name="Zhao H."/>
        </authorList>
    </citation>
    <scope>NUCLEOTIDE SEQUENCE</scope>
    <source>
        <strain evidence="1">BeijingLab</strain>
        <tissue evidence="1">Pupa</tissue>
    </source>
</reference>
<protein>
    <submittedName>
        <fullName evidence="1">Uncharacterized protein</fullName>
    </submittedName>
</protein>
<evidence type="ECO:0000313" key="2">
    <source>
        <dbReference type="Proteomes" id="UP001231518"/>
    </source>
</evidence>
<sequence>MYIIIFMLIERRQNILTLCKKEEHGSCEESGAAASLRGAVGCGPRRVTDRVFLPPIPTDSINTSTNLFEKNANHVMISNICYNESHTNTWWGTSRCVTNETEPTVRPTEVKHVAYSLLPTRECKL</sequence>
<name>A0AAD8E043_MYTSE</name>